<evidence type="ECO:0000256" key="4">
    <source>
        <dbReference type="ARBA" id="ARBA00022840"/>
    </source>
</evidence>
<evidence type="ECO:0000313" key="8">
    <source>
        <dbReference type="Proteomes" id="UP000189670"/>
    </source>
</evidence>
<comment type="caution">
    <text evidence="7">The sequence shown here is derived from an EMBL/GenBank/DDBJ whole genome shotgun (WGS) entry which is preliminary data.</text>
</comment>
<keyword evidence="7" id="KW-0723">Serine/threonine-protein kinase</keyword>
<evidence type="ECO:0000256" key="5">
    <source>
        <dbReference type="SAM" id="Phobius"/>
    </source>
</evidence>
<dbReference type="PROSITE" id="PS50011">
    <property type="entry name" value="PROTEIN_KINASE_DOM"/>
    <property type="match status" value="1"/>
</dbReference>
<proteinExistence type="predicted"/>
<dbReference type="SUPFAM" id="SSF56112">
    <property type="entry name" value="Protein kinase-like (PK-like)"/>
    <property type="match status" value="1"/>
</dbReference>
<keyword evidence="1" id="KW-0808">Transferase</keyword>
<protein>
    <submittedName>
        <fullName evidence="7">Serine/threonine protein kinase</fullName>
    </submittedName>
</protein>
<dbReference type="InterPro" id="IPR000719">
    <property type="entry name" value="Prot_kinase_dom"/>
</dbReference>
<dbReference type="AlphaFoldDB" id="A0A1V1P846"/>
<reference evidence="8" key="1">
    <citation type="submission" date="2012-11" db="EMBL/GenBank/DDBJ databases">
        <authorList>
            <person name="Lucero-Rivera Y.E."/>
            <person name="Tovar-Ramirez D."/>
        </authorList>
    </citation>
    <scope>NUCLEOTIDE SEQUENCE [LARGE SCALE GENOMIC DNA]</scope>
    <source>
        <strain evidence="8">Araruama</strain>
    </source>
</reference>
<dbReference type="InterPro" id="IPR011009">
    <property type="entry name" value="Kinase-like_dom_sf"/>
</dbReference>
<keyword evidence="4" id="KW-0067">ATP-binding</keyword>
<dbReference type="Gene3D" id="1.10.510.10">
    <property type="entry name" value="Transferase(Phosphotransferase) domain 1"/>
    <property type="match status" value="1"/>
</dbReference>
<sequence length="417" mass="47777">MLHLSDYHQLPDNFSLPEYHATVIENLLSNATINRPEWIHYSELAIMFLFGFFIAFILPRNGMIGGIFFTATFISVWTMGCLFLLSVEHLWIKWIYPSMELMLGLIIIIPRQLFVTEKSLPPMLQTMIQRHPYVHKSLDQYEVAEELGRGMLGVVYRANDLEHKRWVAIKTIQLNTGRASEQLENAKQLFIKESQAASFLRHTNIVEVYDVGIENDVCYVVMEYLEANVLDTHFTKKTLLPLRKVLNYMIQICNALSFAHQKWVIHGGIKPSNIFLLRKDIIKVSDFGIDTFAKAIGNHTGELLFTPGYMSPEQVEGRKTDGRSDLFSLGVLLYHLVTAELPFNGTSLSELMYNISHKDPVSPKEINSKVPTALELILIKALAKEPNDRFQSAESFGRHLRVLDQKIEIAVNKKKRL</sequence>
<dbReference type="PANTHER" id="PTHR43289">
    <property type="entry name" value="MITOGEN-ACTIVATED PROTEIN KINASE KINASE KINASE 20-RELATED"/>
    <property type="match status" value="1"/>
</dbReference>
<feature type="transmembrane region" description="Helical" evidence="5">
    <location>
        <begin position="91"/>
        <end position="109"/>
    </location>
</feature>
<evidence type="ECO:0000256" key="1">
    <source>
        <dbReference type="ARBA" id="ARBA00022679"/>
    </source>
</evidence>
<keyword evidence="5" id="KW-0472">Membrane</keyword>
<feature type="transmembrane region" description="Helical" evidence="5">
    <location>
        <begin position="65"/>
        <end position="85"/>
    </location>
</feature>
<feature type="domain" description="Protein kinase" evidence="6">
    <location>
        <begin position="141"/>
        <end position="402"/>
    </location>
</feature>
<dbReference type="Gene3D" id="3.30.200.20">
    <property type="entry name" value="Phosphorylase Kinase, domain 1"/>
    <property type="match status" value="1"/>
</dbReference>
<name>A0A1V1P846_9BACT</name>
<dbReference type="CDD" id="cd14014">
    <property type="entry name" value="STKc_PknB_like"/>
    <property type="match status" value="1"/>
</dbReference>
<dbReference type="PANTHER" id="PTHR43289:SF6">
    <property type="entry name" value="SERINE_THREONINE-PROTEIN KINASE NEKL-3"/>
    <property type="match status" value="1"/>
</dbReference>
<accession>A0A1V1P846</accession>
<evidence type="ECO:0000256" key="3">
    <source>
        <dbReference type="ARBA" id="ARBA00022777"/>
    </source>
</evidence>
<dbReference type="GO" id="GO:0004674">
    <property type="term" value="F:protein serine/threonine kinase activity"/>
    <property type="evidence" value="ECO:0007669"/>
    <property type="project" value="UniProtKB-KW"/>
</dbReference>
<gene>
    <name evidence="7" type="ORF">OMM_02870</name>
</gene>
<keyword evidence="5" id="KW-0812">Transmembrane</keyword>
<evidence type="ECO:0000256" key="2">
    <source>
        <dbReference type="ARBA" id="ARBA00022741"/>
    </source>
</evidence>
<evidence type="ECO:0000259" key="6">
    <source>
        <dbReference type="PROSITE" id="PS50011"/>
    </source>
</evidence>
<evidence type="ECO:0000313" key="7">
    <source>
        <dbReference type="EMBL" id="ETR70943.1"/>
    </source>
</evidence>
<keyword evidence="2" id="KW-0547">Nucleotide-binding</keyword>
<dbReference type="EMBL" id="ATBP01000344">
    <property type="protein sequence ID" value="ETR70943.1"/>
    <property type="molecule type" value="Genomic_DNA"/>
</dbReference>
<feature type="transmembrane region" description="Helical" evidence="5">
    <location>
        <begin position="38"/>
        <end position="58"/>
    </location>
</feature>
<dbReference type="Pfam" id="PF00069">
    <property type="entry name" value="Pkinase"/>
    <property type="match status" value="1"/>
</dbReference>
<keyword evidence="3 7" id="KW-0418">Kinase</keyword>
<dbReference type="Proteomes" id="UP000189670">
    <property type="component" value="Unassembled WGS sequence"/>
</dbReference>
<dbReference type="GO" id="GO:0005524">
    <property type="term" value="F:ATP binding"/>
    <property type="evidence" value="ECO:0007669"/>
    <property type="project" value="UniProtKB-KW"/>
</dbReference>
<keyword evidence="5" id="KW-1133">Transmembrane helix</keyword>
<organism evidence="7 8">
    <name type="scientific">Candidatus Magnetoglobus multicellularis str. Araruama</name>
    <dbReference type="NCBI Taxonomy" id="890399"/>
    <lineage>
        <taxon>Bacteria</taxon>
        <taxon>Pseudomonadati</taxon>
        <taxon>Thermodesulfobacteriota</taxon>
        <taxon>Desulfobacteria</taxon>
        <taxon>Desulfobacterales</taxon>
        <taxon>Desulfobacteraceae</taxon>
        <taxon>Candidatus Magnetoglobus</taxon>
    </lineage>
</organism>